<reference evidence="12" key="1">
    <citation type="journal article" date="2019" name="Int. J. Syst. Evol. Microbiol.">
        <title>The Global Catalogue of Microorganisms (GCM) 10K type strain sequencing project: providing services to taxonomists for standard genome sequencing and annotation.</title>
        <authorList>
            <consortium name="The Broad Institute Genomics Platform"/>
            <consortium name="The Broad Institute Genome Sequencing Center for Infectious Disease"/>
            <person name="Wu L."/>
            <person name="Ma J."/>
        </authorList>
    </citation>
    <scope>NUCLEOTIDE SEQUENCE [LARGE SCALE GENOMIC DNA]</scope>
    <source>
        <strain evidence="12">CGMCC 1.12470</strain>
    </source>
</reference>
<dbReference type="InterPro" id="IPR013785">
    <property type="entry name" value="Aldolase_TIM"/>
</dbReference>
<evidence type="ECO:0000256" key="3">
    <source>
        <dbReference type="ARBA" id="ARBA00022679"/>
    </source>
</evidence>
<evidence type="ECO:0000313" key="12">
    <source>
        <dbReference type="Proteomes" id="UP001597261"/>
    </source>
</evidence>
<feature type="domain" description="Radical SAM core" evidence="10">
    <location>
        <begin position="180"/>
        <end position="393"/>
    </location>
</feature>
<dbReference type="PANTHER" id="PTHR43409:SF7">
    <property type="entry name" value="BLL1977 PROTEIN"/>
    <property type="match status" value="1"/>
</dbReference>
<keyword evidence="3" id="KW-0808">Transferase</keyword>
<dbReference type="NCBIfam" id="TIGR04367">
    <property type="entry name" value="HpnR_B12_rSAM"/>
    <property type="match status" value="1"/>
</dbReference>
<dbReference type="Proteomes" id="UP001597261">
    <property type="component" value="Unassembled WGS sequence"/>
</dbReference>
<evidence type="ECO:0000256" key="5">
    <source>
        <dbReference type="ARBA" id="ARBA00022723"/>
    </source>
</evidence>
<dbReference type="InterPro" id="IPR006638">
    <property type="entry name" value="Elp3/MiaA/NifB-like_rSAM"/>
</dbReference>
<keyword evidence="2 11" id="KW-0489">Methyltransferase</keyword>
<evidence type="ECO:0000256" key="8">
    <source>
        <dbReference type="SAM" id="MobiDB-lite"/>
    </source>
</evidence>
<dbReference type="SFLD" id="SFLDG01082">
    <property type="entry name" value="B12-binding_domain_containing"/>
    <property type="match status" value="1"/>
</dbReference>
<dbReference type="PROSITE" id="PS51332">
    <property type="entry name" value="B12_BINDING"/>
    <property type="match status" value="1"/>
</dbReference>
<dbReference type="InterPro" id="IPR006158">
    <property type="entry name" value="Cobalamin-bd"/>
</dbReference>
<comment type="cofactor">
    <cofactor evidence="1">
        <name>[4Fe-4S] cluster</name>
        <dbReference type="ChEBI" id="CHEBI:49883"/>
    </cofactor>
</comment>
<dbReference type="InterPro" id="IPR036724">
    <property type="entry name" value="Cobalamin-bd_sf"/>
</dbReference>
<dbReference type="InterPro" id="IPR058240">
    <property type="entry name" value="rSAM_sf"/>
</dbReference>
<feature type="region of interest" description="Disordered" evidence="8">
    <location>
        <begin position="491"/>
        <end position="511"/>
    </location>
</feature>
<protein>
    <submittedName>
        <fullName evidence="11">Hopanoid C-3 methylase HpnR</fullName>
    </submittedName>
</protein>
<comment type="caution">
    <text evidence="11">The sequence shown here is derived from an EMBL/GenBank/DDBJ whole genome shotgun (WGS) entry which is preliminary data.</text>
</comment>
<keyword evidence="4" id="KW-0949">S-adenosyl-L-methionine</keyword>
<keyword evidence="12" id="KW-1185">Reference proteome</keyword>
<dbReference type="SFLD" id="SFLDS00029">
    <property type="entry name" value="Radical_SAM"/>
    <property type="match status" value="1"/>
</dbReference>
<evidence type="ECO:0000259" key="9">
    <source>
        <dbReference type="PROSITE" id="PS51332"/>
    </source>
</evidence>
<dbReference type="EMBL" id="JBHUDX010000011">
    <property type="protein sequence ID" value="MFD1657489.1"/>
    <property type="molecule type" value="Genomic_DNA"/>
</dbReference>
<dbReference type="InterPro" id="IPR027564">
    <property type="entry name" value="HpnR_B12_rSAM"/>
</dbReference>
<evidence type="ECO:0000256" key="4">
    <source>
        <dbReference type="ARBA" id="ARBA00022691"/>
    </source>
</evidence>
<keyword evidence="6" id="KW-0408">Iron</keyword>
<sequence length="511" mass="57856">MRLLLVHPSALMYSEIFLRLEPLGLERVAAAARDAGHQVQVVDLQVLSHGDLRKDLRSFSPEAVGFSLNYLANIPEAIDLARGIKRALPNCFVFFGGHSVSFVARDVLEQAQGAVDAVVRGEGEPAITLLLDAVRDGGVEDVPGIVTAQGHGPAPRMLHSIDDPRPARDLMRHRRRYFIGELDPCASIEFTRGCPWDCSFCSAWTFYGRSYRKASPQAAAEELSGIQEPNVFIVDDVAFIRPEHGDAIAAELERRRVRKQYYLETRSDVLLRNTEVFQRWTRLGLRYMFLGMEAIDAEGLDLYRKRVSPDDNFKALETARSLGISVAINLIVDPAWDIERFRVVREFALSVPEIVHLTVMTPYPGTEIWHTESRRLTTRDYRLFDIQHAVVPTSLPLEVFYRELVRTQAVINRKHLGLRTAFAAARTLSRNLLRGQTNFARMLWKFNHVYNPQRQLADHSRPVRYELPLPPQTEIGDRRELYIHAGPFRRSGRSVRGSASTADPAPRADDA</sequence>
<evidence type="ECO:0000256" key="1">
    <source>
        <dbReference type="ARBA" id="ARBA00001966"/>
    </source>
</evidence>
<dbReference type="CDD" id="cd01335">
    <property type="entry name" value="Radical_SAM"/>
    <property type="match status" value="1"/>
</dbReference>
<evidence type="ECO:0000313" key="11">
    <source>
        <dbReference type="EMBL" id="MFD1657489.1"/>
    </source>
</evidence>
<evidence type="ECO:0000256" key="7">
    <source>
        <dbReference type="ARBA" id="ARBA00023014"/>
    </source>
</evidence>
<dbReference type="Gene3D" id="3.40.50.280">
    <property type="entry name" value="Cobalamin-binding domain"/>
    <property type="match status" value="1"/>
</dbReference>
<keyword evidence="5" id="KW-0479">Metal-binding</keyword>
<keyword evidence="7" id="KW-0411">Iron-sulfur</keyword>
<dbReference type="SUPFAM" id="SSF102114">
    <property type="entry name" value="Radical SAM enzymes"/>
    <property type="match status" value="1"/>
</dbReference>
<dbReference type="SFLD" id="SFLDF00565">
    <property type="entry name" value="hopanoid_C3-methyltransferase"/>
    <property type="match status" value="1"/>
</dbReference>
<dbReference type="SMART" id="SM00729">
    <property type="entry name" value="Elp3"/>
    <property type="match status" value="1"/>
</dbReference>
<proteinExistence type="predicted"/>
<evidence type="ECO:0000256" key="6">
    <source>
        <dbReference type="ARBA" id="ARBA00023004"/>
    </source>
</evidence>
<dbReference type="CDD" id="cd02068">
    <property type="entry name" value="radical_SAM_B12_BD"/>
    <property type="match status" value="1"/>
</dbReference>
<dbReference type="InterPro" id="IPR007197">
    <property type="entry name" value="rSAM"/>
</dbReference>
<dbReference type="PANTHER" id="PTHR43409">
    <property type="entry name" value="ANAEROBIC MAGNESIUM-PROTOPORPHYRIN IX MONOMETHYL ESTER CYCLASE-RELATED"/>
    <property type="match status" value="1"/>
</dbReference>
<evidence type="ECO:0000256" key="2">
    <source>
        <dbReference type="ARBA" id="ARBA00022603"/>
    </source>
</evidence>
<dbReference type="SUPFAM" id="SSF52242">
    <property type="entry name" value="Cobalamin (vitamin B12)-binding domain"/>
    <property type="match status" value="1"/>
</dbReference>
<evidence type="ECO:0000259" key="10">
    <source>
        <dbReference type="PROSITE" id="PS51918"/>
    </source>
</evidence>
<name>A0ABW4ILD5_9ACTN</name>
<dbReference type="SFLD" id="SFLDG01123">
    <property type="entry name" value="methyltransferase_(Class_B)"/>
    <property type="match status" value="1"/>
</dbReference>
<dbReference type="RefSeq" id="WP_381078702.1">
    <property type="nucleotide sequence ID" value="NZ_JBHUDX010000011.1"/>
</dbReference>
<gene>
    <name evidence="11" type="primary">hpnR</name>
    <name evidence="11" type="ORF">ACFSL4_04395</name>
</gene>
<organism evidence="11 12">
    <name type="scientific">Streptomyces caeni</name>
    <dbReference type="NCBI Taxonomy" id="2307231"/>
    <lineage>
        <taxon>Bacteria</taxon>
        <taxon>Bacillati</taxon>
        <taxon>Actinomycetota</taxon>
        <taxon>Actinomycetes</taxon>
        <taxon>Kitasatosporales</taxon>
        <taxon>Streptomycetaceae</taxon>
        <taxon>Streptomyces</taxon>
    </lineage>
</organism>
<dbReference type="Pfam" id="PF04055">
    <property type="entry name" value="Radical_SAM"/>
    <property type="match status" value="1"/>
</dbReference>
<dbReference type="PROSITE" id="PS51918">
    <property type="entry name" value="RADICAL_SAM"/>
    <property type="match status" value="1"/>
</dbReference>
<dbReference type="Pfam" id="PF02310">
    <property type="entry name" value="B12-binding"/>
    <property type="match status" value="1"/>
</dbReference>
<dbReference type="InterPro" id="IPR034466">
    <property type="entry name" value="Methyltransferase_Class_B"/>
</dbReference>
<dbReference type="GO" id="GO:0008168">
    <property type="term" value="F:methyltransferase activity"/>
    <property type="evidence" value="ECO:0007669"/>
    <property type="project" value="UniProtKB-KW"/>
</dbReference>
<accession>A0ABW4ILD5</accession>
<dbReference type="Gene3D" id="3.20.20.70">
    <property type="entry name" value="Aldolase class I"/>
    <property type="match status" value="1"/>
</dbReference>
<feature type="domain" description="B12-binding" evidence="9">
    <location>
        <begin position="8"/>
        <end position="141"/>
    </location>
</feature>
<dbReference type="GO" id="GO:0032259">
    <property type="term" value="P:methylation"/>
    <property type="evidence" value="ECO:0007669"/>
    <property type="project" value="UniProtKB-KW"/>
</dbReference>
<dbReference type="InterPro" id="IPR051198">
    <property type="entry name" value="BchE-like"/>
</dbReference>